<dbReference type="InterPro" id="IPR051795">
    <property type="entry name" value="Glycosyl_Hydrlase_43"/>
</dbReference>
<dbReference type="PROSITE" id="PS50022">
    <property type="entry name" value="FA58C_3"/>
    <property type="match status" value="1"/>
</dbReference>
<dbReference type="Gene3D" id="2.60.40.10">
    <property type="entry name" value="Immunoglobulins"/>
    <property type="match status" value="1"/>
</dbReference>
<name>A0ABY4BBX3_9BACT</name>
<sequence>MKNTLYAGTLCLLLGLGGPAAHGQVAPKPTTICNPLNLSYRYQLKKPSRREAADPTMVAYKGKYYLFVSKSGCYWSSSDLLNWKMITSQQLPFEDYAPTVVVMRDSLFFMATNWGRNNKSIFKTADPESGKWQVAVQTFPKNLSDPDLFLDDNGKLYLYDGTSNETPIAGTELNSKTLLPVGQSVVTVSGHQNVDGWERQGDYNEKEEGPFVEGAWMTKHAGKYYFQYAAPGTQHKSYNDGVYMAETPLGPFKLAEHNPYSYKPEGFITGAGHGSLFQDKYGNYWKVATMVISVKQMFERRLGLFPTFFDADGTLHTYTAFGDFPHTVPQRKLSGPADYQPTAMLLSYHKPVEVSSTLDKHPKENVTGEDIRRWWSAATGNKGEFALVDLQSPCTVRAVQLNFADEGTTILGSEIGRADSIYYQYLLEYSTDKKTWKTLADKRTNKTDVPHDYLELATPVTARYVRLTNYHVPDGKFALSGLRVFGKGTGKAPAPVAAFTATRDAADARNVTLTWPAVPGATGYNIRFGSKADKQYLDYQVLGANTLTMHSLNKLQDYYFTIDAFNENGITKGTKTVKAATPAK</sequence>
<feature type="domain" description="F5/8 type C" evidence="6">
    <location>
        <begin position="334"/>
        <end position="487"/>
    </location>
</feature>
<accession>A0ABY4BBX3</accession>
<gene>
    <name evidence="7" type="ORF">MTP16_23870</name>
</gene>
<evidence type="ECO:0000256" key="5">
    <source>
        <dbReference type="SAM" id="SignalP"/>
    </source>
</evidence>
<keyword evidence="8" id="KW-1185">Reference proteome</keyword>
<dbReference type="CDD" id="cd00063">
    <property type="entry name" value="FN3"/>
    <property type="match status" value="1"/>
</dbReference>
<dbReference type="InterPro" id="IPR000421">
    <property type="entry name" value="FA58C"/>
</dbReference>
<dbReference type="InterPro" id="IPR006710">
    <property type="entry name" value="Glyco_hydro_43"/>
</dbReference>
<organism evidence="7 8">
    <name type="scientific">Hymenobacter monticola</name>
    <dbReference type="NCBI Taxonomy" id="1705399"/>
    <lineage>
        <taxon>Bacteria</taxon>
        <taxon>Pseudomonadati</taxon>
        <taxon>Bacteroidota</taxon>
        <taxon>Cytophagia</taxon>
        <taxon>Cytophagales</taxon>
        <taxon>Hymenobacteraceae</taxon>
        <taxon>Hymenobacter</taxon>
    </lineage>
</organism>
<keyword evidence="3 4" id="KW-0326">Glycosidase</keyword>
<dbReference type="InterPro" id="IPR036116">
    <property type="entry name" value="FN3_sf"/>
</dbReference>
<dbReference type="EMBL" id="CP094535">
    <property type="protein sequence ID" value="UOE36399.1"/>
    <property type="molecule type" value="Genomic_DNA"/>
</dbReference>
<dbReference type="Proteomes" id="UP000831390">
    <property type="component" value="Plasmid unnamed1"/>
</dbReference>
<protein>
    <submittedName>
        <fullName evidence="7">Family 43 glycosylhydrolase</fullName>
    </submittedName>
</protein>
<dbReference type="Gene3D" id="2.115.10.20">
    <property type="entry name" value="Glycosyl hydrolase domain, family 43"/>
    <property type="match status" value="1"/>
</dbReference>
<dbReference type="InterPro" id="IPR013783">
    <property type="entry name" value="Ig-like_fold"/>
</dbReference>
<dbReference type="CDD" id="cd08982">
    <property type="entry name" value="GH43-like"/>
    <property type="match status" value="1"/>
</dbReference>
<reference evidence="7 8" key="1">
    <citation type="submission" date="2022-03" db="EMBL/GenBank/DDBJ databases">
        <title>Hymenobactersp. isolated from the air.</title>
        <authorList>
            <person name="Won M."/>
            <person name="Kwon S.-W."/>
        </authorList>
    </citation>
    <scope>NUCLEOTIDE SEQUENCE [LARGE SCALE GENOMIC DNA]</scope>
    <source>
        <strain evidence="7 8">KACC 22596</strain>
        <plasmid evidence="7 8">unnamed1</plasmid>
    </source>
</reference>
<keyword evidence="2 4" id="KW-0378">Hydrolase</keyword>
<dbReference type="RefSeq" id="WP_243520230.1">
    <property type="nucleotide sequence ID" value="NZ_CP094535.1"/>
</dbReference>
<evidence type="ECO:0000256" key="4">
    <source>
        <dbReference type="RuleBase" id="RU361187"/>
    </source>
</evidence>
<evidence type="ECO:0000256" key="3">
    <source>
        <dbReference type="ARBA" id="ARBA00023295"/>
    </source>
</evidence>
<feature type="signal peptide" evidence="5">
    <location>
        <begin position="1"/>
        <end position="23"/>
    </location>
</feature>
<dbReference type="Pfam" id="PF04616">
    <property type="entry name" value="Glyco_hydro_43"/>
    <property type="match status" value="1"/>
</dbReference>
<evidence type="ECO:0000256" key="2">
    <source>
        <dbReference type="ARBA" id="ARBA00022801"/>
    </source>
</evidence>
<dbReference type="InterPro" id="IPR003961">
    <property type="entry name" value="FN3_dom"/>
</dbReference>
<comment type="similarity">
    <text evidence="1 4">Belongs to the glycosyl hydrolase 43 family.</text>
</comment>
<evidence type="ECO:0000313" key="7">
    <source>
        <dbReference type="EMBL" id="UOE36399.1"/>
    </source>
</evidence>
<dbReference type="PANTHER" id="PTHR42812:SF12">
    <property type="entry name" value="BETA-XYLOSIDASE-RELATED"/>
    <property type="match status" value="1"/>
</dbReference>
<dbReference type="PANTHER" id="PTHR42812">
    <property type="entry name" value="BETA-XYLOSIDASE"/>
    <property type="match status" value="1"/>
</dbReference>
<dbReference type="Gene3D" id="2.60.120.260">
    <property type="entry name" value="Galactose-binding domain-like"/>
    <property type="match status" value="1"/>
</dbReference>
<keyword evidence="7" id="KW-0614">Plasmid</keyword>
<evidence type="ECO:0000259" key="6">
    <source>
        <dbReference type="PROSITE" id="PS50022"/>
    </source>
</evidence>
<feature type="chain" id="PRO_5046367944" evidence="5">
    <location>
        <begin position="24"/>
        <end position="584"/>
    </location>
</feature>
<proteinExistence type="inferred from homology"/>
<dbReference type="InterPro" id="IPR008979">
    <property type="entry name" value="Galactose-bd-like_sf"/>
</dbReference>
<evidence type="ECO:0000313" key="8">
    <source>
        <dbReference type="Proteomes" id="UP000831390"/>
    </source>
</evidence>
<dbReference type="SUPFAM" id="SSF49265">
    <property type="entry name" value="Fibronectin type III"/>
    <property type="match status" value="1"/>
</dbReference>
<dbReference type="InterPro" id="IPR023296">
    <property type="entry name" value="Glyco_hydro_beta-prop_sf"/>
</dbReference>
<geneLocation type="plasmid" evidence="7 8">
    <name>unnamed1</name>
</geneLocation>
<evidence type="ECO:0000256" key="1">
    <source>
        <dbReference type="ARBA" id="ARBA00009865"/>
    </source>
</evidence>
<dbReference type="SUPFAM" id="SSF75005">
    <property type="entry name" value="Arabinanase/levansucrase/invertase"/>
    <property type="match status" value="1"/>
</dbReference>
<dbReference type="SUPFAM" id="SSF49785">
    <property type="entry name" value="Galactose-binding domain-like"/>
    <property type="match status" value="1"/>
</dbReference>
<dbReference type="Pfam" id="PF00754">
    <property type="entry name" value="F5_F8_type_C"/>
    <property type="match status" value="1"/>
</dbReference>
<keyword evidence="5" id="KW-0732">Signal</keyword>